<reference evidence="1 2" key="1">
    <citation type="submission" date="2018-11" db="EMBL/GenBank/DDBJ databases">
        <title>Species Designations Belie Phenotypic and Genotypic Heterogeneity in Oral Streptococci.</title>
        <authorList>
            <person name="Velsko I."/>
        </authorList>
    </citation>
    <scope>NUCLEOTIDE SEQUENCE [LARGE SCALE GENOMIC DNA]</scope>
    <source>
        <strain evidence="1 2">A54</strain>
    </source>
</reference>
<dbReference type="Proteomes" id="UP000277890">
    <property type="component" value="Unassembled WGS sequence"/>
</dbReference>
<dbReference type="Pfam" id="PF14434">
    <property type="entry name" value="Imm6"/>
    <property type="match status" value="1"/>
</dbReference>
<protein>
    <submittedName>
        <fullName evidence="1">Uncharacterized protein</fullName>
    </submittedName>
</protein>
<name>A0A3R9LWV4_STRCR</name>
<evidence type="ECO:0000313" key="1">
    <source>
        <dbReference type="EMBL" id="RSJ84655.1"/>
    </source>
</evidence>
<evidence type="ECO:0000313" key="2">
    <source>
        <dbReference type="Proteomes" id="UP000277890"/>
    </source>
</evidence>
<dbReference type="AlphaFoldDB" id="A0A3R9LWV4"/>
<gene>
    <name evidence="1" type="ORF">D8794_08465</name>
</gene>
<proteinExistence type="predicted"/>
<accession>A0A3R9LWV4</accession>
<organism evidence="1 2">
    <name type="scientific">Streptococcus cristatus</name>
    <dbReference type="NCBI Taxonomy" id="45634"/>
    <lineage>
        <taxon>Bacteria</taxon>
        <taxon>Bacillati</taxon>
        <taxon>Bacillota</taxon>
        <taxon>Bacilli</taxon>
        <taxon>Lactobacillales</taxon>
        <taxon>Streptococcaceae</taxon>
        <taxon>Streptococcus</taxon>
    </lineage>
</organism>
<dbReference type="EMBL" id="RJPQ01000012">
    <property type="protein sequence ID" value="RSJ84655.1"/>
    <property type="molecule type" value="Genomic_DNA"/>
</dbReference>
<dbReference type="RefSeq" id="WP_125372397.1">
    <property type="nucleotide sequence ID" value="NZ_RJPO01000007.1"/>
</dbReference>
<dbReference type="InterPro" id="IPR025674">
    <property type="entry name" value="Imm6"/>
</dbReference>
<comment type="caution">
    <text evidence="1">The sequence shown here is derived from an EMBL/GenBank/DDBJ whole genome shotgun (WGS) entry which is preliminary data.</text>
</comment>
<sequence length="162" mass="18403">MNTNQLYLMLVYSEAILSHMETEYKPQIRVALDACWSFLENKNKTGKELYSLLDDGTDFKGIFIYMQLDENEANLPSWDNLSYAIGATAREAYLLDNQQQLPSPLENIDSSLVDLFIANLKEINMNFYNYLEEIKGFVKNNCPPSKNTALQILESLGLLGGS</sequence>